<feature type="compositionally biased region" description="Polar residues" evidence="1">
    <location>
        <begin position="508"/>
        <end position="517"/>
    </location>
</feature>
<feature type="compositionally biased region" description="Low complexity" evidence="1">
    <location>
        <begin position="518"/>
        <end position="558"/>
    </location>
</feature>
<dbReference type="Gene3D" id="2.60.40.1080">
    <property type="match status" value="2"/>
</dbReference>
<evidence type="ECO:0000259" key="2">
    <source>
        <dbReference type="Pfam" id="PF02368"/>
    </source>
</evidence>
<dbReference type="InterPro" id="IPR008964">
    <property type="entry name" value="Invasin/intimin_cell_adhesion"/>
</dbReference>
<proteinExistence type="predicted"/>
<dbReference type="Pfam" id="PF02368">
    <property type="entry name" value="Big_2"/>
    <property type="match status" value="1"/>
</dbReference>
<accession>A0A0F7EG74</accession>
<dbReference type="EMBL" id="CP011074">
    <property type="protein sequence ID" value="AKF93955.1"/>
    <property type="molecule type" value="Genomic_DNA"/>
</dbReference>
<dbReference type="InterPro" id="IPR003343">
    <property type="entry name" value="Big_2"/>
</dbReference>
<dbReference type="PANTHER" id="PTHR16148:SF14">
    <property type="entry name" value="MYND-TYPE DOMAIN-CONTAINING PROTEIN"/>
    <property type="match status" value="1"/>
</dbReference>
<gene>
    <name evidence="3" type="ORF">EX87_10120</name>
</gene>
<organism evidence="3">
    <name type="scientific">Brevibacillus laterosporus</name>
    <name type="common">Bacillus laterosporus</name>
    <dbReference type="NCBI Taxonomy" id="1465"/>
    <lineage>
        <taxon>Bacteria</taxon>
        <taxon>Bacillati</taxon>
        <taxon>Bacillota</taxon>
        <taxon>Bacilli</taxon>
        <taxon>Bacillales</taxon>
        <taxon>Paenibacillaceae</taxon>
        <taxon>Brevibacillus</taxon>
    </lineage>
</organism>
<evidence type="ECO:0000256" key="1">
    <source>
        <dbReference type="SAM" id="MobiDB-lite"/>
    </source>
</evidence>
<feature type="region of interest" description="Disordered" evidence="1">
    <location>
        <begin position="508"/>
        <end position="568"/>
    </location>
</feature>
<reference evidence="3" key="1">
    <citation type="submission" date="2015-03" db="EMBL/GenBank/DDBJ databases">
        <title>MIGS Cultured Bacterial/Archaeal sample from Brevibacillus laterosporus.</title>
        <authorList>
            <person name="Zeng D."/>
            <person name="Zhu L."/>
            <person name="Dong G."/>
            <person name="Ye W."/>
            <person name="Ren D."/>
            <person name="Wu L."/>
            <person name="Xu J."/>
            <person name="Li G."/>
            <person name="Guo L."/>
        </authorList>
    </citation>
    <scope>NUCLEOTIDE SEQUENCE</scope>
    <source>
        <strain evidence="3">B9</strain>
    </source>
</reference>
<evidence type="ECO:0000313" key="3">
    <source>
        <dbReference type="EMBL" id="AKF93955.1"/>
    </source>
</evidence>
<dbReference type="AlphaFoldDB" id="A0A0F7EG74"/>
<feature type="compositionally biased region" description="Basic residues" evidence="1">
    <location>
        <begin position="559"/>
        <end position="568"/>
    </location>
</feature>
<dbReference type="PANTHER" id="PTHR16148">
    <property type="entry name" value="NF-KAPPA-B-REPRESSING FACTOR-RELATED"/>
    <property type="match status" value="1"/>
</dbReference>
<name>A0A0F7EG74_BRELA</name>
<protein>
    <recommendedName>
        <fullName evidence="2">BIG2 domain-containing protein</fullName>
    </recommendedName>
</protein>
<feature type="domain" description="BIG2" evidence="2">
    <location>
        <begin position="352"/>
        <end position="402"/>
    </location>
</feature>
<sequence>MKVCAITSTIAQGTVTEPQFLQVTVNEGQKVTVADLQKAGYTVEFQATKAVFANNDTTSATGELKNNLTGADNFKYKVVVSKDNEKFESALVSVTVLDAQVVIEPTEVKMMEKGAAIDKAYATLGQSLSIAITKGKNFAGEVLEAEAGFQADKLADTAEFASSQPSVALVSKDGKLNLLKEGTSTITVKVGEKTISFDLVVKATPAVNAIQETTAKLKSDEKKLEVTVMDQHGAEFKLADVAGLSVATQSGKDTVVALPATNALKAENSKLVVNFAKLAEGTDTLVIKNGDKQIGTVVVTVVNLTDKEVDSYKLVPENKDADLTLDIFKADDNKVNLKVQKFVGDVLKGESTDADAGFSFKSSNDKVATVDAKTGEVTAVAAGKAVISYLEGSVVVGTVEVTVENSTPQITDVKLQEGKTAVVVDASKTDAALLADLFDELDVFAGEKKLPVTIDMLASIADSENAIAIAGGKVTIKADAAKDGKIVITFSDSYGKLTKDFDLKVTKPEQQGQGQQHSKNNNSKNNNSKNNNSKNNNSKNNNSKNNNSKNNNSKNNNSKTKKISNKDY</sequence>
<dbReference type="SUPFAM" id="SSF49373">
    <property type="entry name" value="Invasin/intimin cell-adhesion fragments"/>
    <property type="match status" value="2"/>
</dbReference>